<evidence type="ECO:0000313" key="2">
    <source>
        <dbReference type="EMBL" id="MBD8018775.1"/>
    </source>
</evidence>
<accession>A0ABR8WNW8</accession>
<gene>
    <name evidence="2" type="ORF">H9628_09845</name>
</gene>
<proteinExistence type="predicted"/>
<dbReference type="RefSeq" id="WP_251833982.1">
    <property type="nucleotide sequence ID" value="NZ_JACSPS010000003.1"/>
</dbReference>
<evidence type="ECO:0000256" key="1">
    <source>
        <dbReference type="SAM" id="MobiDB-lite"/>
    </source>
</evidence>
<feature type="region of interest" description="Disordered" evidence="1">
    <location>
        <begin position="1"/>
        <end position="28"/>
    </location>
</feature>
<sequence>MYKFKRDYTFNNSVNSNGSNPSNWNAGDVPGFTDPVNVPKGFTVVADTPAYAGNLSEFATEAFFR</sequence>
<organism evidence="2 3">
    <name type="scientific">Kaistella pullorum</name>
    <dbReference type="NCBI Taxonomy" id="2763074"/>
    <lineage>
        <taxon>Bacteria</taxon>
        <taxon>Pseudomonadati</taxon>
        <taxon>Bacteroidota</taxon>
        <taxon>Flavobacteriia</taxon>
        <taxon>Flavobacteriales</taxon>
        <taxon>Weeksellaceae</taxon>
        <taxon>Chryseobacterium group</taxon>
        <taxon>Kaistella</taxon>
    </lineage>
</organism>
<feature type="compositionally biased region" description="Low complexity" evidence="1">
    <location>
        <begin position="11"/>
        <end position="25"/>
    </location>
</feature>
<evidence type="ECO:0000313" key="3">
    <source>
        <dbReference type="Proteomes" id="UP000626242"/>
    </source>
</evidence>
<protein>
    <submittedName>
        <fullName evidence="2">Uncharacterized protein</fullName>
    </submittedName>
</protein>
<reference evidence="2 3" key="1">
    <citation type="submission" date="2020-08" db="EMBL/GenBank/DDBJ databases">
        <title>A Genomic Blueprint of the Chicken Gut Microbiome.</title>
        <authorList>
            <person name="Gilroy R."/>
            <person name="Ravi A."/>
            <person name="Getino M."/>
            <person name="Pursley I."/>
            <person name="Horton D.L."/>
            <person name="Alikhan N.-F."/>
            <person name="Baker D."/>
            <person name="Gharbi K."/>
            <person name="Hall N."/>
            <person name="Watson M."/>
            <person name="Adriaenssens E.M."/>
            <person name="Foster-Nyarko E."/>
            <person name="Jarju S."/>
            <person name="Secka A."/>
            <person name="Antonio M."/>
            <person name="Oren A."/>
            <person name="Chaudhuri R."/>
            <person name="La Ragione R.M."/>
            <person name="Hildebrand F."/>
            <person name="Pallen M.J."/>
        </authorList>
    </citation>
    <scope>NUCLEOTIDE SEQUENCE [LARGE SCALE GENOMIC DNA]</scope>
    <source>
        <strain evidence="2 3">Sa1CVA4</strain>
    </source>
</reference>
<dbReference type="Proteomes" id="UP000626242">
    <property type="component" value="Unassembled WGS sequence"/>
</dbReference>
<comment type="caution">
    <text evidence="2">The sequence shown here is derived from an EMBL/GenBank/DDBJ whole genome shotgun (WGS) entry which is preliminary data.</text>
</comment>
<dbReference type="EMBL" id="JACSPS010000003">
    <property type="protein sequence ID" value="MBD8018775.1"/>
    <property type="molecule type" value="Genomic_DNA"/>
</dbReference>
<keyword evidence="3" id="KW-1185">Reference proteome</keyword>
<name>A0ABR8WNW8_9FLAO</name>